<dbReference type="Gene3D" id="4.10.280.10">
    <property type="entry name" value="Helix-loop-helix DNA-binding domain"/>
    <property type="match status" value="1"/>
</dbReference>
<dbReference type="RefSeq" id="WP_170944187.1">
    <property type="nucleotide sequence ID" value="NZ_CADEPK010000012.1"/>
</dbReference>
<evidence type="ECO:0008006" key="3">
    <source>
        <dbReference type="Google" id="ProtNLM"/>
    </source>
</evidence>
<gene>
    <name evidence="1" type="ORF">J2S02_001644</name>
</gene>
<accession>A0ABT9YZU1</accession>
<evidence type="ECO:0000313" key="2">
    <source>
        <dbReference type="Proteomes" id="UP001232245"/>
    </source>
</evidence>
<dbReference type="InterPro" id="IPR037208">
    <property type="entry name" value="Spo0E-like_sf"/>
</dbReference>
<dbReference type="Pfam" id="PF09388">
    <property type="entry name" value="SpoOE-like"/>
    <property type="match status" value="1"/>
</dbReference>
<reference evidence="1 2" key="1">
    <citation type="submission" date="2023-07" db="EMBL/GenBank/DDBJ databases">
        <title>Genomic Encyclopedia of Type Strains, Phase IV (KMG-IV): sequencing the most valuable type-strain genomes for metagenomic binning, comparative biology and taxonomic classification.</title>
        <authorList>
            <person name="Goeker M."/>
        </authorList>
    </citation>
    <scope>NUCLEOTIDE SEQUENCE [LARGE SCALE GENOMIC DNA]</scope>
    <source>
        <strain evidence="1 2">DSM 17723</strain>
    </source>
</reference>
<dbReference type="InterPro" id="IPR036638">
    <property type="entry name" value="HLH_DNA-bd_sf"/>
</dbReference>
<comment type="caution">
    <text evidence="1">The sequence shown here is derived from an EMBL/GenBank/DDBJ whole genome shotgun (WGS) entry which is preliminary data.</text>
</comment>
<dbReference type="Proteomes" id="UP001232245">
    <property type="component" value="Unassembled WGS sequence"/>
</dbReference>
<keyword evidence="2" id="KW-1185">Reference proteome</keyword>
<dbReference type="EMBL" id="JAUSTZ010000003">
    <property type="protein sequence ID" value="MDQ0225300.1"/>
    <property type="molecule type" value="Genomic_DNA"/>
</dbReference>
<evidence type="ECO:0000313" key="1">
    <source>
        <dbReference type="EMBL" id="MDQ0225300.1"/>
    </source>
</evidence>
<dbReference type="SUPFAM" id="SSF140500">
    <property type="entry name" value="BAS1536-like"/>
    <property type="match status" value="1"/>
</dbReference>
<dbReference type="InterPro" id="IPR018540">
    <property type="entry name" value="Spo0E-like"/>
</dbReference>
<name>A0ABT9YZU1_9BACI</name>
<proteinExistence type="predicted"/>
<sequence>MEREYLQMALIEPTRMKLFQVSKDYGYRSKEAMRLSMILDELINLYNEAQCEGKRICKVKPTS</sequence>
<protein>
    <recommendedName>
        <fullName evidence="3">Aspartyl-phosphate phosphatase Spo0E family protein</fullName>
    </recommendedName>
</protein>
<organism evidence="1 2">
    <name type="scientific">Metabacillus niabensis</name>
    <dbReference type="NCBI Taxonomy" id="324854"/>
    <lineage>
        <taxon>Bacteria</taxon>
        <taxon>Bacillati</taxon>
        <taxon>Bacillota</taxon>
        <taxon>Bacilli</taxon>
        <taxon>Bacillales</taxon>
        <taxon>Bacillaceae</taxon>
        <taxon>Metabacillus</taxon>
    </lineage>
</organism>